<gene>
    <name evidence="1" type="ORF">LCGC14_1986190</name>
</gene>
<accession>A0A0F9F7R2</accession>
<evidence type="ECO:0000313" key="1">
    <source>
        <dbReference type="EMBL" id="KKL82298.1"/>
    </source>
</evidence>
<reference evidence="1" key="1">
    <citation type="journal article" date="2015" name="Nature">
        <title>Complex archaea that bridge the gap between prokaryotes and eukaryotes.</title>
        <authorList>
            <person name="Spang A."/>
            <person name="Saw J.H."/>
            <person name="Jorgensen S.L."/>
            <person name="Zaremba-Niedzwiedzka K."/>
            <person name="Martijn J."/>
            <person name="Lind A.E."/>
            <person name="van Eijk R."/>
            <person name="Schleper C."/>
            <person name="Guy L."/>
            <person name="Ettema T.J."/>
        </authorList>
    </citation>
    <scope>NUCLEOTIDE SEQUENCE</scope>
</reference>
<dbReference type="AlphaFoldDB" id="A0A0F9F7R2"/>
<dbReference type="EMBL" id="LAZR01022312">
    <property type="protein sequence ID" value="KKL82298.1"/>
    <property type="molecule type" value="Genomic_DNA"/>
</dbReference>
<protein>
    <submittedName>
        <fullName evidence="1">Uncharacterized protein</fullName>
    </submittedName>
</protein>
<sequence length="59" mass="7148">MKLKFLFRDVSLNWGPTNLRPNAYVYATKDFEIPQLCFFKNINSQFQESPWKIYMVKKL</sequence>
<proteinExistence type="predicted"/>
<comment type="caution">
    <text evidence="1">The sequence shown here is derived from an EMBL/GenBank/DDBJ whole genome shotgun (WGS) entry which is preliminary data.</text>
</comment>
<organism evidence="1">
    <name type="scientific">marine sediment metagenome</name>
    <dbReference type="NCBI Taxonomy" id="412755"/>
    <lineage>
        <taxon>unclassified sequences</taxon>
        <taxon>metagenomes</taxon>
        <taxon>ecological metagenomes</taxon>
    </lineage>
</organism>
<name>A0A0F9F7R2_9ZZZZ</name>